<dbReference type="SUPFAM" id="SSF52972">
    <property type="entry name" value="ITPase-like"/>
    <property type="match status" value="1"/>
</dbReference>
<sequence length="341" mass="38648">MTPKQYSKGLSYVKKVPRFLEGLIDNDSAQRKFNSDEDDYDIVPQNQSNEEEEGIELINSHDEEKPQIVVLREGKHMSEEQVKDYLEQKLSTKKESDFTDDIESKTSDKGDKKDKKLKVGKTKAKSTKKLLSFNADDDDGTNYEVIPSNFPETLDKQKYTPEEYVIANAIEKGKDVYTRLTTQPSSSSSRPDLIISADTVVVYENQTLEKPESPEHAFEILKSLNGNTHDVFTGVALIYPLSNNDGDNIKSKNNQLDYNIRTFVENTKVTFRNTSDEFFRAYIETGEPMDKAGKLSLVSAYGYQGIAAHFVEKIDGCYYNVIGLPTRLFIVLQELVNKGDI</sequence>
<dbReference type="PANTHER" id="PTHR43213">
    <property type="entry name" value="BIFUNCTIONAL DTTP/UTP PYROPHOSPHATASE/METHYLTRANSFERASE PROTEIN-RELATED"/>
    <property type="match status" value="1"/>
</dbReference>
<reference evidence="5" key="1">
    <citation type="submission" date="2021-06" db="EMBL/GenBank/DDBJ databases">
        <authorList>
            <person name="Kallberg Y."/>
            <person name="Tangrot J."/>
            <person name="Rosling A."/>
        </authorList>
    </citation>
    <scope>NUCLEOTIDE SEQUENCE</scope>
    <source>
        <strain evidence="5">FL130A</strain>
    </source>
</reference>
<dbReference type="NCBIfam" id="TIGR00172">
    <property type="entry name" value="maf"/>
    <property type="match status" value="1"/>
</dbReference>
<dbReference type="CDD" id="cd00555">
    <property type="entry name" value="Maf"/>
    <property type="match status" value="1"/>
</dbReference>
<dbReference type="OrthoDB" id="10267058at2759"/>
<keyword evidence="2" id="KW-0378">Hydrolase</keyword>
<protein>
    <submittedName>
        <fullName evidence="5">12567_t:CDS:1</fullName>
    </submittedName>
</protein>
<dbReference type="Proteomes" id="UP000789508">
    <property type="component" value="Unassembled WGS sequence"/>
</dbReference>
<dbReference type="HAMAP" id="MF_00528">
    <property type="entry name" value="Maf"/>
    <property type="match status" value="1"/>
</dbReference>
<evidence type="ECO:0000256" key="1">
    <source>
        <dbReference type="ARBA" id="ARBA00001968"/>
    </source>
</evidence>
<dbReference type="Gene3D" id="3.90.950.10">
    <property type="match status" value="1"/>
</dbReference>
<evidence type="ECO:0000256" key="2">
    <source>
        <dbReference type="ARBA" id="ARBA00022801"/>
    </source>
</evidence>
<gene>
    <name evidence="5" type="ORF">ALEPTO_LOCUS1608</name>
</gene>
<dbReference type="InterPro" id="IPR029001">
    <property type="entry name" value="ITPase-like_fam"/>
</dbReference>
<dbReference type="Pfam" id="PF15377">
    <property type="entry name" value="DUF4604"/>
    <property type="match status" value="1"/>
</dbReference>
<dbReference type="Pfam" id="PF02545">
    <property type="entry name" value="Maf"/>
    <property type="match status" value="1"/>
</dbReference>
<dbReference type="InterPro" id="IPR003697">
    <property type="entry name" value="Maf-like"/>
</dbReference>
<accession>A0A9N8Z308</accession>
<dbReference type="PANTHER" id="PTHR43213:SF5">
    <property type="entry name" value="BIFUNCTIONAL DTTP_UTP PYROPHOSPHATASE_METHYLTRANSFERASE PROTEIN-RELATED"/>
    <property type="match status" value="1"/>
</dbReference>
<feature type="domain" description="DUF4604" evidence="4">
    <location>
        <begin position="8"/>
        <end position="96"/>
    </location>
</feature>
<feature type="compositionally biased region" description="Basic and acidic residues" evidence="3">
    <location>
        <begin position="93"/>
        <end position="114"/>
    </location>
</feature>
<keyword evidence="6" id="KW-1185">Reference proteome</keyword>
<comment type="caution">
    <text evidence="5">The sequence shown here is derived from an EMBL/GenBank/DDBJ whole genome shotgun (WGS) entry which is preliminary data.</text>
</comment>
<evidence type="ECO:0000313" key="5">
    <source>
        <dbReference type="EMBL" id="CAG8462384.1"/>
    </source>
</evidence>
<name>A0A9N8Z308_9GLOM</name>
<evidence type="ECO:0000256" key="3">
    <source>
        <dbReference type="SAM" id="MobiDB-lite"/>
    </source>
</evidence>
<comment type="cofactor">
    <cofactor evidence="1">
        <name>a divalent metal cation</name>
        <dbReference type="ChEBI" id="CHEBI:60240"/>
    </cofactor>
</comment>
<dbReference type="EMBL" id="CAJVPS010000185">
    <property type="protein sequence ID" value="CAG8462384.1"/>
    <property type="molecule type" value="Genomic_DNA"/>
</dbReference>
<feature type="region of interest" description="Disordered" evidence="3">
    <location>
        <begin position="30"/>
        <end position="67"/>
    </location>
</feature>
<evidence type="ECO:0000313" key="6">
    <source>
        <dbReference type="Proteomes" id="UP000789508"/>
    </source>
</evidence>
<evidence type="ECO:0000259" key="4">
    <source>
        <dbReference type="Pfam" id="PF15377"/>
    </source>
</evidence>
<proteinExistence type="inferred from homology"/>
<dbReference type="GO" id="GO:0047429">
    <property type="term" value="F:nucleoside triphosphate diphosphatase activity"/>
    <property type="evidence" value="ECO:0007669"/>
    <property type="project" value="InterPro"/>
</dbReference>
<organism evidence="5 6">
    <name type="scientific">Ambispora leptoticha</name>
    <dbReference type="NCBI Taxonomy" id="144679"/>
    <lineage>
        <taxon>Eukaryota</taxon>
        <taxon>Fungi</taxon>
        <taxon>Fungi incertae sedis</taxon>
        <taxon>Mucoromycota</taxon>
        <taxon>Glomeromycotina</taxon>
        <taxon>Glomeromycetes</taxon>
        <taxon>Archaeosporales</taxon>
        <taxon>Ambisporaceae</taxon>
        <taxon>Ambispora</taxon>
    </lineage>
</organism>
<dbReference type="AlphaFoldDB" id="A0A9N8Z308"/>
<dbReference type="InterPro" id="IPR027911">
    <property type="entry name" value="DUF4604"/>
</dbReference>
<feature type="region of interest" description="Disordered" evidence="3">
    <location>
        <begin position="93"/>
        <end position="119"/>
    </location>
</feature>